<name>A0ACB8E913_9SAUR</name>
<reference evidence="1" key="1">
    <citation type="submission" date="2021-08" db="EMBL/GenBank/DDBJ databases">
        <title>The first chromosome-level gecko genome reveals the dynamic sex chromosomes of Neotropical dwarf geckos (Sphaerodactylidae: Sphaerodactylus).</title>
        <authorList>
            <person name="Pinto B.J."/>
            <person name="Keating S.E."/>
            <person name="Gamble T."/>
        </authorList>
    </citation>
    <scope>NUCLEOTIDE SEQUENCE</scope>
    <source>
        <strain evidence="1">TG3544</strain>
    </source>
</reference>
<evidence type="ECO:0000313" key="1">
    <source>
        <dbReference type="EMBL" id="KAH7988929.1"/>
    </source>
</evidence>
<organism evidence="1 2">
    <name type="scientific">Sphaerodactylus townsendi</name>
    <dbReference type="NCBI Taxonomy" id="933632"/>
    <lineage>
        <taxon>Eukaryota</taxon>
        <taxon>Metazoa</taxon>
        <taxon>Chordata</taxon>
        <taxon>Craniata</taxon>
        <taxon>Vertebrata</taxon>
        <taxon>Euteleostomi</taxon>
        <taxon>Lepidosauria</taxon>
        <taxon>Squamata</taxon>
        <taxon>Bifurcata</taxon>
        <taxon>Gekkota</taxon>
        <taxon>Sphaerodactylidae</taxon>
        <taxon>Sphaerodactylus</taxon>
    </lineage>
</organism>
<evidence type="ECO:0000313" key="2">
    <source>
        <dbReference type="Proteomes" id="UP000827872"/>
    </source>
</evidence>
<comment type="caution">
    <text evidence="1">The sequence shown here is derived from an EMBL/GenBank/DDBJ whole genome shotgun (WGS) entry which is preliminary data.</text>
</comment>
<gene>
    <name evidence="1" type="ORF">K3G42_023903</name>
</gene>
<dbReference type="EMBL" id="CM037623">
    <property type="protein sequence ID" value="KAH7988929.1"/>
    <property type="molecule type" value="Genomic_DNA"/>
</dbReference>
<sequence length="151" mass="16058">MLLGQLVKPLDAQGAGDALLQADGPPHLERLLNAVFLLAALHLLLHMAVYFSCIFLVLPVSFVVSNVICGANTILLAASSEQVWTKGPPGQGAGEGAPEEEELSCPQGMEELVLSLAAAYFLLRAGLVFCNLIFILPLLFFLSETSSHRVG</sequence>
<dbReference type="Proteomes" id="UP000827872">
    <property type="component" value="Linkage Group LG10"/>
</dbReference>
<protein>
    <submittedName>
        <fullName evidence="1">Uncharacterized protein</fullName>
    </submittedName>
</protein>
<accession>A0ACB8E913</accession>
<proteinExistence type="predicted"/>
<keyword evidence="2" id="KW-1185">Reference proteome</keyword>